<gene>
    <name evidence="4" type="ordered locus">MLP_10960</name>
</gene>
<feature type="transmembrane region" description="Helical" evidence="3">
    <location>
        <begin position="107"/>
        <end position="129"/>
    </location>
</feature>
<dbReference type="GO" id="GO:0008654">
    <property type="term" value="P:phospholipid biosynthetic process"/>
    <property type="evidence" value="ECO:0007669"/>
    <property type="project" value="InterPro"/>
</dbReference>
<keyword evidence="1 2" id="KW-0808">Transferase</keyword>
<organism evidence="4 5">
    <name type="scientific">Microlunatus phosphovorus (strain ATCC 700054 / DSM 10555 / JCM 9379 / NBRC 101784 / NCIMB 13414 / VKM Ac-1990 / NM-1)</name>
    <dbReference type="NCBI Taxonomy" id="1032480"/>
    <lineage>
        <taxon>Bacteria</taxon>
        <taxon>Bacillati</taxon>
        <taxon>Actinomycetota</taxon>
        <taxon>Actinomycetes</taxon>
        <taxon>Propionibacteriales</taxon>
        <taxon>Propionibacteriaceae</taxon>
        <taxon>Microlunatus</taxon>
    </lineage>
</organism>
<evidence type="ECO:0000256" key="1">
    <source>
        <dbReference type="ARBA" id="ARBA00022679"/>
    </source>
</evidence>
<reference evidence="4 5" key="1">
    <citation type="submission" date="2011-05" db="EMBL/GenBank/DDBJ databases">
        <title>Whole genome sequence of Microlunatus phosphovorus NM-1.</title>
        <authorList>
            <person name="Hosoyama A."/>
            <person name="Sasaki K."/>
            <person name="Harada T."/>
            <person name="Igarashi R."/>
            <person name="Kawakoshi A."/>
            <person name="Sasagawa M."/>
            <person name="Fukada J."/>
            <person name="Nakamura S."/>
            <person name="Katano Y."/>
            <person name="Hanada S."/>
            <person name="Kamagata Y."/>
            <person name="Nakamura N."/>
            <person name="Yamazaki S."/>
            <person name="Fujita N."/>
        </authorList>
    </citation>
    <scope>NUCLEOTIDE SEQUENCE [LARGE SCALE GENOMIC DNA]</scope>
    <source>
        <strain evidence="5">ATCC 700054 / DSM 10555 / JCM 9379 / NBRC 101784 / NCIMB 13414 / VKM Ac-1990 / NM-1</strain>
    </source>
</reference>
<dbReference type="PROSITE" id="PS00379">
    <property type="entry name" value="CDP_ALCOHOL_P_TRANSF"/>
    <property type="match status" value="1"/>
</dbReference>
<proteinExistence type="inferred from homology"/>
<dbReference type="InterPro" id="IPR043130">
    <property type="entry name" value="CDP-OH_PTrfase_TM_dom"/>
</dbReference>
<dbReference type="KEGG" id="mph:MLP_10960"/>
<protein>
    <submittedName>
        <fullName evidence="4">Putative phosphatidyltransferase</fullName>
    </submittedName>
</protein>
<feature type="transmembrane region" description="Helical" evidence="3">
    <location>
        <begin position="232"/>
        <end position="250"/>
    </location>
</feature>
<comment type="similarity">
    <text evidence="2">Belongs to the CDP-alcohol phosphatidyltransferase class-I family.</text>
</comment>
<dbReference type="Pfam" id="PF01066">
    <property type="entry name" value="CDP-OH_P_transf"/>
    <property type="match status" value="1"/>
</dbReference>
<dbReference type="STRING" id="1032480.MLP_10960"/>
<keyword evidence="3" id="KW-0472">Membrane</keyword>
<evidence type="ECO:0000256" key="3">
    <source>
        <dbReference type="SAM" id="Phobius"/>
    </source>
</evidence>
<keyword evidence="3" id="KW-1133">Transmembrane helix</keyword>
<dbReference type="AlphaFoldDB" id="F5XNJ6"/>
<dbReference type="InterPro" id="IPR048254">
    <property type="entry name" value="CDP_ALCOHOL_P_TRANSF_CS"/>
</dbReference>
<keyword evidence="5" id="KW-1185">Reference proteome</keyword>
<keyword evidence="3" id="KW-0812">Transmembrane</keyword>
<accession>F5XNJ6</accession>
<evidence type="ECO:0000313" key="5">
    <source>
        <dbReference type="Proteomes" id="UP000007947"/>
    </source>
</evidence>
<feature type="transmembrane region" description="Helical" evidence="3">
    <location>
        <begin position="206"/>
        <end position="226"/>
    </location>
</feature>
<dbReference type="Proteomes" id="UP000007947">
    <property type="component" value="Chromosome"/>
</dbReference>
<evidence type="ECO:0000256" key="2">
    <source>
        <dbReference type="RuleBase" id="RU003750"/>
    </source>
</evidence>
<dbReference type="EMBL" id="AP012204">
    <property type="protein sequence ID" value="BAK34110.1"/>
    <property type="molecule type" value="Genomic_DNA"/>
</dbReference>
<dbReference type="eggNOG" id="COG0558">
    <property type="taxonomic scope" value="Bacteria"/>
</dbReference>
<dbReference type="HOGENOM" id="CLU_076605_0_0_11"/>
<evidence type="ECO:0000313" key="4">
    <source>
        <dbReference type="EMBL" id="BAK34110.1"/>
    </source>
</evidence>
<dbReference type="GO" id="GO:0016020">
    <property type="term" value="C:membrane"/>
    <property type="evidence" value="ECO:0007669"/>
    <property type="project" value="InterPro"/>
</dbReference>
<feature type="transmembrane region" description="Helical" evidence="3">
    <location>
        <begin position="50"/>
        <end position="70"/>
    </location>
</feature>
<dbReference type="Gene3D" id="1.20.120.1760">
    <property type="match status" value="1"/>
</dbReference>
<dbReference type="GO" id="GO:0016780">
    <property type="term" value="F:phosphotransferase activity, for other substituted phosphate groups"/>
    <property type="evidence" value="ECO:0007669"/>
    <property type="project" value="InterPro"/>
</dbReference>
<feature type="transmembrane region" description="Helical" evidence="3">
    <location>
        <begin position="150"/>
        <end position="170"/>
    </location>
</feature>
<name>F5XNJ6_MICPN</name>
<feature type="transmembrane region" description="Helical" evidence="3">
    <location>
        <begin position="82"/>
        <end position="101"/>
    </location>
</feature>
<sequence length="263" mass="27611">MIYPVGARISLSTHSYDGEVTRPWQPVAAGALVEGAGLVVAGGAGLVMPAPALVAALGYVGGAAAILTYWGKRRLGAANLVTLARVIGTCWVIGLTLEAWFGHLGSAGLLVMIVIGVCCLILDGLDGAIARHRGEASAFGARFDMETDAALLMSLSLAVSTLGIAGWWVLAIGLMRYAYVAAAWIGPARLRSALRLRLPYRYSRKVIAVVQGVALLAALAVEAAGLNTRVPMLPTLLLAPALALLTWSFGRDVIWQLTRLRTI</sequence>
<dbReference type="InterPro" id="IPR000462">
    <property type="entry name" value="CDP-OH_P_trans"/>
</dbReference>